<evidence type="ECO:0000313" key="1">
    <source>
        <dbReference type="EMBL" id="KAJ1895228.1"/>
    </source>
</evidence>
<sequence length="687" mass="76677">QAQAQAQAQAQPAGTSTAQDWSQYYQNLEAFHNQTNPQQQQNVQPATANTQTFYNYPMGSAEYSQWYHENHAHQQSQLQPQHQPQPQPQLQPQNHNQFLPYEQQPYMGDRNYASRRVAPPRLQILPGLSAKPVDNDYAANNLSQPPHASMTPVSSLGNGIPAYAAQVNGTNVALLSARISAAGDGVFMDAQRPLSGAGTVTRGISDMNPFENTNGYYTSPQTAVPWRSARADQAPLYSAVHPYKKPKTAVPVKGPTPAALNKQITAGLNEAKLKAKAKLKATKAPEWPVSLQNFVERSFEACSLAMRKPLEKQLQQIIASATNNNKMDTIDWDTRPLPKACDKVKTSSTAAVKRPVKNAMAFVGASNNFADFDSAERKERRLLRFQQEAEAAKKAADENTALLIPPTPNTNDVREWDVDTIVGTCAKLEKSYLRLTSAPDPSQVRPLSVLHKTLDLIKRKWLEDSNYTYICDQLKSMRQDLTVQRITNEFTVEVYELHARIALETNDLGEYNQCQTQLKELYAMGLKGHAMEFLAYRMLYSLYTRNKADIIAALKAMAPEEKHDPAVRHALNVRAAMATGNYHTYFQLYLSAPNMGGYLMDNFADRERCIALQKMCKAFRFKLSLSAITSELAFDDEEACVKFLTGLNVTATHEGEHLATIDMKAAYPFAIAAMQKYNKVDIKGQIY</sequence>
<comment type="caution">
    <text evidence="1">The sequence shown here is derived from an EMBL/GenBank/DDBJ whole genome shotgun (WGS) entry which is preliminary data.</text>
</comment>
<evidence type="ECO:0000313" key="2">
    <source>
        <dbReference type="Proteomes" id="UP001150581"/>
    </source>
</evidence>
<organism evidence="1 2">
    <name type="scientific">Kickxella alabastrina</name>
    <dbReference type="NCBI Taxonomy" id="61397"/>
    <lineage>
        <taxon>Eukaryota</taxon>
        <taxon>Fungi</taxon>
        <taxon>Fungi incertae sedis</taxon>
        <taxon>Zoopagomycota</taxon>
        <taxon>Kickxellomycotina</taxon>
        <taxon>Kickxellomycetes</taxon>
        <taxon>Kickxellales</taxon>
        <taxon>Kickxellaceae</taxon>
        <taxon>Kickxella</taxon>
    </lineage>
</organism>
<keyword evidence="2" id="KW-1185">Reference proteome</keyword>
<dbReference type="Proteomes" id="UP001150581">
    <property type="component" value="Unassembled WGS sequence"/>
</dbReference>
<protein>
    <submittedName>
        <fullName evidence="1">Uncharacterized protein</fullName>
    </submittedName>
</protein>
<feature type="non-terminal residue" evidence="1">
    <location>
        <position position="1"/>
    </location>
</feature>
<accession>A0ACC1IIW3</accession>
<proteinExistence type="predicted"/>
<reference evidence="1" key="1">
    <citation type="submission" date="2022-07" db="EMBL/GenBank/DDBJ databases">
        <title>Phylogenomic reconstructions and comparative analyses of Kickxellomycotina fungi.</title>
        <authorList>
            <person name="Reynolds N.K."/>
            <person name="Stajich J.E."/>
            <person name="Barry K."/>
            <person name="Grigoriev I.V."/>
            <person name="Crous P."/>
            <person name="Smith M.E."/>
        </authorList>
    </citation>
    <scope>NUCLEOTIDE SEQUENCE</scope>
    <source>
        <strain evidence="1">Benny 63K</strain>
    </source>
</reference>
<dbReference type="EMBL" id="JANBPG010000593">
    <property type="protein sequence ID" value="KAJ1895228.1"/>
    <property type="molecule type" value="Genomic_DNA"/>
</dbReference>
<name>A0ACC1IIW3_9FUNG</name>
<gene>
    <name evidence="1" type="ORF">LPJ66_004723</name>
</gene>